<dbReference type="OrthoDB" id="7438987at2"/>
<dbReference type="GO" id="GO:0005524">
    <property type="term" value="F:ATP binding"/>
    <property type="evidence" value="ECO:0007669"/>
    <property type="project" value="InterPro"/>
</dbReference>
<protein>
    <submittedName>
        <fullName evidence="2">ATPase, AAA family</fullName>
    </submittedName>
</protein>
<reference evidence="2 3" key="1">
    <citation type="submission" date="2009-09" db="EMBL/GenBank/DDBJ databases">
        <authorList>
            <person name="Weinstock G."/>
            <person name="Sodergren E."/>
            <person name="Clifton S."/>
            <person name="Fulton L."/>
            <person name="Fulton B."/>
            <person name="Courtney L."/>
            <person name="Fronick C."/>
            <person name="Harrison M."/>
            <person name="Strong C."/>
            <person name="Farmer C."/>
            <person name="Delahaunty K."/>
            <person name="Markovic C."/>
            <person name="Hall O."/>
            <person name="Minx P."/>
            <person name="Tomlinson C."/>
            <person name="Mitreva M."/>
            <person name="Nelson J."/>
            <person name="Hou S."/>
            <person name="Wollam A."/>
            <person name="Pepin K.H."/>
            <person name="Johnson M."/>
            <person name="Bhonagiri V."/>
            <person name="Nash W.E."/>
            <person name="Warren W."/>
            <person name="Chinwalla A."/>
            <person name="Mardis E.R."/>
            <person name="Wilson R.K."/>
        </authorList>
    </citation>
    <scope>NUCLEOTIDE SEQUENCE [LARGE SCALE GENOMIC DNA]</scope>
    <source>
        <strain evidence="2 3">F0319</strain>
    </source>
</reference>
<dbReference type="InterPro" id="IPR003959">
    <property type="entry name" value="ATPase_AAA_core"/>
</dbReference>
<sequence length="473" mass="54636">MDLSLFTGGAILGAVIGFWNQIKSFLWSIVSILIQKADITTEEAHNTIIAYLYKEYKHVSIYDQVFGAQNESYRTGKYGLVAYEQLGKKSMIFFDRSKKCFINFPFVFSIKQENPKGNGTEYPEVDTNKVFSSLLFIRGTINIDQIIKEATKVRNNLAWNIEDKEGKTDRFEIFYLPDKETDNQKYFQKQKDGLVWYKQNQYRLIGTEKDELGRKKTTQGSAISNLYFPDDIKKLIRSIELWVKSEQWYKEKNIPWKRGWLLYGPPGTGKTALVRAFAEDLDLPIYVFSLAQMSNGTLMDCWKNLQLNIPCIALIEDIDNIFDGRKNICQKVPFYTNTSTGGNEDNDTSQTKVMQPLTFDCFINCLDGVDKSIGVFTIITTNNIHKVDEAIGKPNDNGEYVSSRPGRIDKVIKLSYMSKDNRREMAKKILSEYLEKMSDVEQHIDSIEKETPAQFQEYCAQIALEEYWRREGN</sequence>
<dbReference type="eggNOG" id="COG0464">
    <property type="taxonomic scope" value="Bacteria"/>
</dbReference>
<keyword evidence="3" id="KW-1185">Reference proteome</keyword>
<dbReference type="STRING" id="649761.HMPREF0973_02754"/>
<comment type="caution">
    <text evidence="2">The sequence shown here is derived from an EMBL/GenBank/DDBJ whole genome shotgun (WGS) entry which is preliminary data.</text>
</comment>
<dbReference type="AlphaFoldDB" id="C9MSY5"/>
<dbReference type="EMBL" id="ACVA01000067">
    <property type="protein sequence ID" value="EEX17461.1"/>
    <property type="molecule type" value="Genomic_DNA"/>
</dbReference>
<evidence type="ECO:0000259" key="1">
    <source>
        <dbReference type="Pfam" id="PF00004"/>
    </source>
</evidence>
<dbReference type="Proteomes" id="UP000003327">
    <property type="component" value="Unassembled WGS sequence"/>
</dbReference>
<name>C9MSY5_9BACT</name>
<evidence type="ECO:0000313" key="2">
    <source>
        <dbReference type="EMBL" id="EEX17461.1"/>
    </source>
</evidence>
<dbReference type="RefSeq" id="WP_004384440.1">
    <property type="nucleotide sequence ID" value="NZ_GG698717.1"/>
</dbReference>
<accession>C9MSY5</accession>
<organism evidence="2 3">
    <name type="scientific">Prevotella veroralis F0319</name>
    <dbReference type="NCBI Taxonomy" id="649761"/>
    <lineage>
        <taxon>Bacteria</taxon>
        <taxon>Pseudomonadati</taxon>
        <taxon>Bacteroidota</taxon>
        <taxon>Bacteroidia</taxon>
        <taxon>Bacteroidales</taxon>
        <taxon>Prevotellaceae</taxon>
        <taxon>Prevotella</taxon>
    </lineage>
</organism>
<dbReference type="SUPFAM" id="SSF52540">
    <property type="entry name" value="P-loop containing nucleoside triphosphate hydrolases"/>
    <property type="match status" value="1"/>
</dbReference>
<dbReference type="HOGENOM" id="CLU_577284_0_0_10"/>
<dbReference type="InterPro" id="IPR027417">
    <property type="entry name" value="P-loop_NTPase"/>
</dbReference>
<feature type="domain" description="ATPase AAA-type core" evidence="1">
    <location>
        <begin position="261"/>
        <end position="391"/>
    </location>
</feature>
<evidence type="ECO:0000313" key="3">
    <source>
        <dbReference type="Proteomes" id="UP000003327"/>
    </source>
</evidence>
<dbReference type="Gene3D" id="3.40.50.300">
    <property type="entry name" value="P-loop containing nucleotide triphosphate hydrolases"/>
    <property type="match status" value="1"/>
</dbReference>
<dbReference type="Pfam" id="PF00004">
    <property type="entry name" value="AAA"/>
    <property type="match status" value="1"/>
</dbReference>
<dbReference type="GO" id="GO:0016887">
    <property type="term" value="F:ATP hydrolysis activity"/>
    <property type="evidence" value="ECO:0007669"/>
    <property type="project" value="InterPro"/>
</dbReference>
<gene>
    <name evidence="2" type="ORF">HMPREF0973_02754</name>
</gene>
<dbReference type="InterPro" id="IPR050747">
    <property type="entry name" value="Mitochondrial_chaperone_BCS1"/>
</dbReference>
<dbReference type="PANTHER" id="PTHR23070">
    <property type="entry name" value="BCS1 AAA-TYPE ATPASE"/>
    <property type="match status" value="1"/>
</dbReference>
<proteinExistence type="predicted"/>